<name>A0ABV5UVX1_9MICC</name>
<evidence type="ECO:0000313" key="2">
    <source>
        <dbReference type="Proteomes" id="UP001589536"/>
    </source>
</evidence>
<comment type="caution">
    <text evidence="1">The sequence shown here is derived from an EMBL/GenBank/DDBJ whole genome shotgun (WGS) entry which is preliminary data.</text>
</comment>
<reference evidence="1 2" key="1">
    <citation type="submission" date="2024-09" db="EMBL/GenBank/DDBJ databases">
        <authorList>
            <person name="Sun Q."/>
            <person name="Mori K."/>
        </authorList>
    </citation>
    <scope>NUCLEOTIDE SEQUENCE [LARGE SCALE GENOMIC DNA]</scope>
    <source>
        <strain evidence="1 2">JCM 13519</strain>
    </source>
</reference>
<sequence>MAVKLNKKAFDHAKELIKDSKFVLDSRDDWSEHAPSTQDQNKFLDKKGSAEYSAWFLGIDDEHPEGQKGRYKFPYGDFKRIHRCAVISAESRASQYDYDDIRRALGDLLQQLDEH</sequence>
<keyword evidence="2" id="KW-1185">Reference proteome</keyword>
<accession>A0ABV5UVX1</accession>
<protein>
    <submittedName>
        <fullName evidence="1">Uncharacterized protein</fullName>
    </submittedName>
</protein>
<dbReference type="RefSeq" id="WP_345045822.1">
    <property type="nucleotide sequence ID" value="NZ_BAABED010000001.1"/>
</dbReference>
<dbReference type="EMBL" id="JBHMBH010000044">
    <property type="protein sequence ID" value="MFB9716300.1"/>
    <property type="molecule type" value="Genomic_DNA"/>
</dbReference>
<gene>
    <name evidence="1" type="ORF">ACFFPI_19550</name>
</gene>
<proteinExistence type="predicted"/>
<organism evidence="1 2">
    <name type="scientific">Arthrobacter methylotrophus</name>
    <dbReference type="NCBI Taxonomy" id="121291"/>
    <lineage>
        <taxon>Bacteria</taxon>
        <taxon>Bacillati</taxon>
        <taxon>Actinomycetota</taxon>
        <taxon>Actinomycetes</taxon>
        <taxon>Micrococcales</taxon>
        <taxon>Micrococcaceae</taxon>
        <taxon>Arthrobacter</taxon>
    </lineage>
</organism>
<dbReference type="Proteomes" id="UP001589536">
    <property type="component" value="Unassembled WGS sequence"/>
</dbReference>
<evidence type="ECO:0000313" key="1">
    <source>
        <dbReference type="EMBL" id="MFB9716300.1"/>
    </source>
</evidence>